<reference evidence="3" key="1">
    <citation type="journal article" date="2019" name="Int. J. Syst. Evol. Microbiol.">
        <title>The Global Catalogue of Microorganisms (GCM) 10K type strain sequencing project: providing services to taxonomists for standard genome sequencing and annotation.</title>
        <authorList>
            <consortium name="The Broad Institute Genomics Platform"/>
            <consortium name="The Broad Institute Genome Sequencing Center for Infectious Disease"/>
            <person name="Wu L."/>
            <person name="Ma J."/>
        </authorList>
    </citation>
    <scope>NUCLEOTIDE SEQUENCE [LARGE SCALE GENOMIC DNA]</scope>
    <source>
        <strain evidence="3">JCM 16961</strain>
    </source>
</reference>
<accession>A0ABP7D2D8</accession>
<keyword evidence="3" id="KW-1185">Reference proteome</keyword>
<dbReference type="SUPFAM" id="SSF109604">
    <property type="entry name" value="HD-domain/PDEase-like"/>
    <property type="match status" value="1"/>
</dbReference>
<sequence>MVPVALYIDPPAWPAHGTLFSHLVSDASLEELQAFAERAGLPPRAFDRDHYDVPERRYEQLVALGAVPVSGRELVRRLIRSGLRVPARQRDERLEAILRRRWDALGLDGPAAAERVREELLRRWSEPHRHYHGRSHLLAVLRALDTLAAAGGAPADDSALRRVRLAAWFHDAVYEGVPGRDEEASAALAEARLRDLLPAADAAEVARLVRTTASHSPAAADADGQALCDADLEVLARPWPEYRRYAEQVRQDYAHVADPDFAAGRAEVLRGLLAQDPLFGTEAGRRLWEAAARANLTRELAHLEGGGAGSPTS</sequence>
<dbReference type="InterPro" id="IPR009218">
    <property type="entry name" value="HD_phosphohydro"/>
</dbReference>
<comment type="caution">
    <text evidence="2">The sequence shown here is derived from an EMBL/GenBank/DDBJ whole genome shotgun (WGS) entry which is preliminary data.</text>
</comment>
<dbReference type="InterPro" id="IPR025109">
    <property type="entry name" value="DUF4031"/>
</dbReference>
<protein>
    <recommendedName>
        <fullName evidence="1">DUF4031 domain-containing protein</fullName>
    </recommendedName>
</protein>
<dbReference type="PANTHER" id="PTHR21174">
    <property type="match status" value="1"/>
</dbReference>
<organism evidence="2 3">
    <name type="scientific">Zhihengliuella alba</name>
    <dbReference type="NCBI Taxonomy" id="547018"/>
    <lineage>
        <taxon>Bacteria</taxon>
        <taxon>Bacillati</taxon>
        <taxon>Actinomycetota</taxon>
        <taxon>Actinomycetes</taxon>
        <taxon>Micrococcales</taxon>
        <taxon>Micrococcaceae</taxon>
        <taxon>Zhihengliuella</taxon>
    </lineage>
</organism>
<evidence type="ECO:0000259" key="1">
    <source>
        <dbReference type="Pfam" id="PF13223"/>
    </source>
</evidence>
<evidence type="ECO:0000313" key="2">
    <source>
        <dbReference type="EMBL" id="GAA3699891.1"/>
    </source>
</evidence>
<gene>
    <name evidence="2" type="ORF">GCM10022377_11180</name>
</gene>
<dbReference type="PANTHER" id="PTHR21174:SF0">
    <property type="entry name" value="HD PHOSPHOHYDROLASE FAMILY PROTEIN-RELATED"/>
    <property type="match status" value="1"/>
</dbReference>
<dbReference type="Pfam" id="PF13223">
    <property type="entry name" value="DUF4031"/>
    <property type="match status" value="1"/>
</dbReference>
<evidence type="ECO:0000313" key="3">
    <source>
        <dbReference type="Proteomes" id="UP001501536"/>
    </source>
</evidence>
<dbReference type="Proteomes" id="UP001501536">
    <property type="component" value="Unassembled WGS sequence"/>
</dbReference>
<dbReference type="Gene3D" id="1.10.3210.10">
    <property type="entry name" value="Hypothetical protein af1432"/>
    <property type="match status" value="1"/>
</dbReference>
<name>A0ABP7D2D8_9MICC</name>
<feature type="domain" description="DUF4031" evidence="1">
    <location>
        <begin position="7"/>
        <end position="80"/>
    </location>
</feature>
<proteinExistence type="predicted"/>
<dbReference type="EMBL" id="BAABCJ010000001">
    <property type="protein sequence ID" value="GAA3699891.1"/>
    <property type="molecule type" value="Genomic_DNA"/>
</dbReference>